<gene>
    <name evidence="4" type="ORF">B0I29_102500</name>
</gene>
<evidence type="ECO:0000313" key="5">
    <source>
        <dbReference type="Proteomes" id="UP000249341"/>
    </source>
</evidence>
<keyword evidence="2" id="KW-1133">Transmembrane helix</keyword>
<dbReference type="PANTHER" id="PTHR33392:SF6">
    <property type="entry name" value="POLYISOPRENYL-TEICHOIC ACID--PEPTIDOGLYCAN TEICHOIC ACID TRANSFERASE TAGU"/>
    <property type="match status" value="1"/>
</dbReference>
<evidence type="ECO:0000313" key="4">
    <source>
        <dbReference type="EMBL" id="RAK42675.1"/>
    </source>
</evidence>
<dbReference type="InterPro" id="IPR050922">
    <property type="entry name" value="LytR/CpsA/Psr_CW_biosynth"/>
</dbReference>
<dbReference type="NCBIfam" id="TIGR00350">
    <property type="entry name" value="lytR_cpsA_psr"/>
    <property type="match status" value="1"/>
</dbReference>
<sequence length="357" mass="37895">MVDSESDLAPVVKSGRFAAFGRLAGWKKALIVLSALVLVIAGGLTGGGFYLYHRYEDKVDRAPLMPSLSAEDAKKTEENWASGPLNLLLLGSDSRAEEVTSGVSPIGERSDTIMVLHISKNRDRAVFISIPRDSYVEVPPGGSWNGGKNKINSAFAFGGTPLTAETVQKLTGVTLDGAMVADFGSIREMVDAVGGINVCIEYRVRALDTGKVWEPGCHDMDGATALEFVRQRHGVIGGDFGRMHNQQLVVKSLISKVSSSGTLTNPLELDSLLGVTAGALTVDDKLDLRDLAFAVRGIRPGDIDFRTVPYSRADLDTSAGTAVQLDAEASASMFAALAGDTIDQWLDANPPQVQAGT</sequence>
<proteinExistence type="inferred from homology"/>
<dbReference type="PANTHER" id="PTHR33392">
    <property type="entry name" value="POLYISOPRENYL-TEICHOIC ACID--PEPTIDOGLYCAN TEICHOIC ACID TRANSFERASE TAGU"/>
    <property type="match status" value="1"/>
</dbReference>
<dbReference type="InterPro" id="IPR004474">
    <property type="entry name" value="LytR_CpsA_psr"/>
</dbReference>
<evidence type="ECO:0000256" key="1">
    <source>
        <dbReference type="ARBA" id="ARBA00006068"/>
    </source>
</evidence>
<organism evidence="4 5">
    <name type="scientific">Actinoplanes lutulentus</name>
    <dbReference type="NCBI Taxonomy" id="1287878"/>
    <lineage>
        <taxon>Bacteria</taxon>
        <taxon>Bacillati</taxon>
        <taxon>Actinomycetota</taxon>
        <taxon>Actinomycetes</taxon>
        <taxon>Micromonosporales</taxon>
        <taxon>Micromonosporaceae</taxon>
        <taxon>Actinoplanes</taxon>
    </lineage>
</organism>
<feature type="domain" description="Cell envelope-related transcriptional attenuator" evidence="3">
    <location>
        <begin position="109"/>
        <end position="258"/>
    </location>
</feature>
<evidence type="ECO:0000259" key="3">
    <source>
        <dbReference type="Pfam" id="PF03816"/>
    </source>
</evidence>
<dbReference type="Gene3D" id="3.40.630.190">
    <property type="entry name" value="LCP protein"/>
    <property type="match status" value="1"/>
</dbReference>
<keyword evidence="2" id="KW-0472">Membrane</keyword>
<protein>
    <submittedName>
        <fullName evidence="4">LytR family transcriptional attenuator</fullName>
    </submittedName>
</protein>
<reference evidence="4 5" key="1">
    <citation type="submission" date="2018-06" db="EMBL/GenBank/DDBJ databases">
        <title>Genomic Encyclopedia of Type Strains, Phase III (KMG-III): the genomes of soil and plant-associated and newly described type strains.</title>
        <authorList>
            <person name="Whitman W."/>
        </authorList>
    </citation>
    <scope>NUCLEOTIDE SEQUENCE [LARGE SCALE GENOMIC DNA]</scope>
    <source>
        <strain evidence="4 5">CGMCC 4.7090</strain>
    </source>
</reference>
<dbReference type="AlphaFoldDB" id="A0A327ZKA9"/>
<name>A0A327ZKA9_9ACTN</name>
<dbReference type="RefSeq" id="WP_221402297.1">
    <property type="nucleotide sequence ID" value="NZ_JACHWI010000003.1"/>
</dbReference>
<comment type="caution">
    <text evidence="4">The sequence shown here is derived from an EMBL/GenBank/DDBJ whole genome shotgun (WGS) entry which is preliminary data.</text>
</comment>
<dbReference type="EMBL" id="QLMJ01000002">
    <property type="protein sequence ID" value="RAK42675.1"/>
    <property type="molecule type" value="Genomic_DNA"/>
</dbReference>
<dbReference type="Pfam" id="PF03816">
    <property type="entry name" value="LytR_cpsA_psr"/>
    <property type="match status" value="1"/>
</dbReference>
<feature type="transmembrane region" description="Helical" evidence="2">
    <location>
        <begin position="29"/>
        <end position="52"/>
    </location>
</feature>
<evidence type="ECO:0000256" key="2">
    <source>
        <dbReference type="SAM" id="Phobius"/>
    </source>
</evidence>
<comment type="similarity">
    <text evidence="1">Belongs to the LytR/CpsA/Psr (LCP) family.</text>
</comment>
<keyword evidence="5" id="KW-1185">Reference proteome</keyword>
<dbReference type="Proteomes" id="UP000249341">
    <property type="component" value="Unassembled WGS sequence"/>
</dbReference>
<accession>A0A327ZKA9</accession>
<keyword evidence="2" id="KW-0812">Transmembrane</keyword>